<name>A0A014Q730_9BURK</name>
<reference evidence="1 2" key="1">
    <citation type="submission" date="2014-01" db="EMBL/GenBank/DDBJ databases">
        <title>Interspecies Systems Biology Uncovers Metabolites Affecting C. elegans Gene Expression and Life History Traits.</title>
        <authorList>
            <person name="Watson E."/>
            <person name="Macneil L.T."/>
            <person name="Ritter A.D."/>
            <person name="Yilmaz L.S."/>
            <person name="Rosebrock A.P."/>
            <person name="Caudy A.A."/>
            <person name="Walhout A.J."/>
        </authorList>
    </citation>
    <scope>NUCLEOTIDE SEQUENCE [LARGE SCALE GENOMIC DNA]</scope>
    <source>
        <strain evidence="1 2">DA1877</strain>
    </source>
</reference>
<dbReference type="InterPro" id="IPR009534">
    <property type="entry name" value="DUF1153"/>
</dbReference>
<dbReference type="Proteomes" id="UP000020766">
    <property type="component" value="Unassembled WGS sequence"/>
</dbReference>
<dbReference type="SUPFAM" id="SSF48295">
    <property type="entry name" value="TrpR-like"/>
    <property type="match status" value="1"/>
</dbReference>
<dbReference type="Pfam" id="PF06627">
    <property type="entry name" value="DUF1153"/>
    <property type="match status" value="1"/>
</dbReference>
<dbReference type="InterPro" id="IPR010921">
    <property type="entry name" value="Trp_repressor/repl_initiator"/>
</dbReference>
<dbReference type="Gene3D" id="1.10.10.10">
    <property type="entry name" value="Winged helix-like DNA-binding domain superfamily/Winged helix DNA-binding domain"/>
    <property type="match status" value="1"/>
</dbReference>
<comment type="caution">
    <text evidence="1">The sequence shown here is derived from an EMBL/GenBank/DDBJ whole genome shotgun (WGS) entry which is preliminary data.</text>
</comment>
<dbReference type="PATRIC" id="fig|1457173.3.peg.3049"/>
<keyword evidence="2" id="KW-1185">Reference proteome</keyword>
<dbReference type="AlphaFoldDB" id="A0A014Q730"/>
<dbReference type="RefSeq" id="WP_051519632.1">
    <property type="nucleotide sequence ID" value="NZ_JBOK01000021.1"/>
</dbReference>
<proteinExistence type="predicted"/>
<protein>
    <submittedName>
        <fullName evidence="1">Transposase</fullName>
    </submittedName>
</protein>
<evidence type="ECO:0000313" key="1">
    <source>
        <dbReference type="EMBL" id="EXU79022.1"/>
    </source>
</evidence>
<dbReference type="InterPro" id="IPR036388">
    <property type="entry name" value="WH-like_DNA-bd_sf"/>
</dbReference>
<organism evidence="1 2">
    <name type="scientific">Comamonas aquatica DA1877</name>
    <dbReference type="NCBI Taxonomy" id="1457173"/>
    <lineage>
        <taxon>Bacteria</taxon>
        <taxon>Pseudomonadati</taxon>
        <taxon>Pseudomonadota</taxon>
        <taxon>Betaproteobacteria</taxon>
        <taxon>Burkholderiales</taxon>
        <taxon>Comamonadaceae</taxon>
        <taxon>Comamonas</taxon>
    </lineage>
</organism>
<accession>A0A014Q730</accession>
<evidence type="ECO:0000313" key="2">
    <source>
        <dbReference type="Proteomes" id="UP000020766"/>
    </source>
</evidence>
<gene>
    <name evidence="1" type="ORF">AX13_08135</name>
</gene>
<dbReference type="GO" id="GO:0043565">
    <property type="term" value="F:sequence-specific DNA binding"/>
    <property type="evidence" value="ECO:0007669"/>
    <property type="project" value="InterPro"/>
</dbReference>
<sequence>MSTLMEDDIKRWTAKRKTALVLDIIQGKTTISEASRAFDLNPSEVEQWVDEGKRGMENALRTKPLEVKEQYRLRQALLAKLVQVVHQQSVKHCPHMRVPLAITPRIAAQRDQDTFGIL</sequence>
<dbReference type="EMBL" id="JBOK01000021">
    <property type="protein sequence ID" value="EXU79022.1"/>
    <property type="molecule type" value="Genomic_DNA"/>
</dbReference>
<dbReference type="STRING" id="225991.MA05_14110"/>